<evidence type="ECO:0000256" key="2">
    <source>
        <dbReference type="ARBA" id="ARBA00022475"/>
    </source>
</evidence>
<keyword evidence="4 6" id="KW-1133">Transmembrane helix</keyword>
<feature type="transmembrane region" description="Helical" evidence="6">
    <location>
        <begin position="33"/>
        <end position="54"/>
    </location>
</feature>
<dbReference type="GeneID" id="105428053"/>
<dbReference type="InterPro" id="IPR013604">
    <property type="entry name" value="7TM_chemorcpt"/>
</dbReference>
<keyword evidence="7" id="KW-1185">Reference proteome</keyword>
<evidence type="ECO:0000256" key="6">
    <source>
        <dbReference type="SAM" id="Phobius"/>
    </source>
</evidence>
<dbReference type="OrthoDB" id="7632762at2759"/>
<evidence type="ECO:0000256" key="3">
    <source>
        <dbReference type="ARBA" id="ARBA00022692"/>
    </source>
</evidence>
<dbReference type="AlphaFoldDB" id="A0A6I9WCB6"/>
<keyword evidence="5 6" id="KW-0472">Membrane</keyword>
<dbReference type="KEGG" id="pbar:105428053"/>
<name>A0A6I9WCB6_9HYME</name>
<sequence>MASYLLYLTSLCYHICQMIIKEHRSDIYSMYQWFNMSLWVFSFLLRLYVINYICESVSLKANKIDRIIHRFTSTLRYADIWKEICQFSLQLMYHQLKFTGMGLFYFGNSFFRKRSTNVRIPIGCFLNIHSMDMQ</sequence>
<evidence type="ECO:0000256" key="4">
    <source>
        <dbReference type="ARBA" id="ARBA00022989"/>
    </source>
</evidence>
<dbReference type="Proteomes" id="UP000504615">
    <property type="component" value="Unplaced"/>
</dbReference>
<dbReference type="GO" id="GO:0050909">
    <property type="term" value="P:sensory perception of taste"/>
    <property type="evidence" value="ECO:0007669"/>
    <property type="project" value="InterPro"/>
</dbReference>
<dbReference type="Pfam" id="PF08395">
    <property type="entry name" value="7tm_7"/>
    <property type="match status" value="1"/>
</dbReference>
<protein>
    <submittedName>
        <fullName evidence="8">Uncharacterized protein LOC105428053</fullName>
    </submittedName>
</protein>
<organism evidence="7 8">
    <name type="scientific">Pogonomyrmex barbatus</name>
    <name type="common">red harvester ant</name>
    <dbReference type="NCBI Taxonomy" id="144034"/>
    <lineage>
        <taxon>Eukaryota</taxon>
        <taxon>Metazoa</taxon>
        <taxon>Ecdysozoa</taxon>
        <taxon>Arthropoda</taxon>
        <taxon>Hexapoda</taxon>
        <taxon>Insecta</taxon>
        <taxon>Pterygota</taxon>
        <taxon>Neoptera</taxon>
        <taxon>Endopterygota</taxon>
        <taxon>Hymenoptera</taxon>
        <taxon>Apocrita</taxon>
        <taxon>Aculeata</taxon>
        <taxon>Formicoidea</taxon>
        <taxon>Formicidae</taxon>
        <taxon>Myrmicinae</taxon>
        <taxon>Pogonomyrmex</taxon>
    </lineage>
</organism>
<evidence type="ECO:0000256" key="1">
    <source>
        <dbReference type="ARBA" id="ARBA00004651"/>
    </source>
</evidence>
<comment type="subcellular location">
    <subcellularLocation>
        <location evidence="1">Cell membrane</location>
        <topology evidence="1">Multi-pass membrane protein</topology>
    </subcellularLocation>
</comment>
<evidence type="ECO:0000313" key="8">
    <source>
        <dbReference type="RefSeq" id="XP_011638413.1"/>
    </source>
</evidence>
<proteinExistence type="predicted"/>
<keyword evidence="3 6" id="KW-0812">Transmembrane</keyword>
<dbReference type="RefSeq" id="XP_011638413.1">
    <property type="nucleotide sequence ID" value="XM_011640111.1"/>
</dbReference>
<evidence type="ECO:0000313" key="7">
    <source>
        <dbReference type="Proteomes" id="UP000504615"/>
    </source>
</evidence>
<evidence type="ECO:0000256" key="5">
    <source>
        <dbReference type="ARBA" id="ARBA00023136"/>
    </source>
</evidence>
<dbReference type="GO" id="GO:0005886">
    <property type="term" value="C:plasma membrane"/>
    <property type="evidence" value="ECO:0007669"/>
    <property type="project" value="UniProtKB-SubCell"/>
</dbReference>
<accession>A0A6I9WCB6</accession>
<keyword evidence="2" id="KW-1003">Cell membrane</keyword>
<gene>
    <name evidence="8" type="primary">LOC105428053</name>
</gene>
<reference evidence="8" key="1">
    <citation type="submission" date="2025-08" db="UniProtKB">
        <authorList>
            <consortium name="RefSeq"/>
        </authorList>
    </citation>
    <scope>IDENTIFICATION</scope>
</reference>